<protein>
    <submittedName>
        <fullName evidence="3">DUF4328 domain-containing protein</fullName>
    </submittedName>
</protein>
<reference evidence="3 4" key="1">
    <citation type="submission" date="2020-06" db="EMBL/GenBank/DDBJ databases">
        <title>Sulfitobacter algicola sp. nov., isolated from green algae.</title>
        <authorList>
            <person name="Wang C."/>
        </authorList>
    </citation>
    <scope>NUCLEOTIDE SEQUENCE [LARGE SCALE GENOMIC DNA]</scope>
    <source>
        <strain evidence="3 4">1151</strain>
    </source>
</reference>
<evidence type="ECO:0000313" key="4">
    <source>
        <dbReference type="Proteomes" id="UP000777935"/>
    </source>
</evidence>
<organism evidence="3 4">
    <name type="scientific">Parasulfitobacter algicola</name>
    <dbReference type="NCBI Taxonomy" id="2614809"/>
    <lineage>
        <taxon>Bacteria</taxon>
        <taxon>Pseudomonadati</taxon>
        <taxon>Pseudomonadota</taxon>
        <taxon>Alphaproteobacteria</taxon>
        <taxon>Rhodobacterales</taxon>
        <taxon>Roseobacteraceae</taxon>
        <taxon>Parasulfitobacter</taxon>
    </lineage>
</organism>
<feature type="domain" description="DUF4328" evidence="2">
    <location>
        <begin position="3"/>
        <end position="133"/>
    </location>
</feature>
<evidence type="ECO:0000259" key="2">
    <source>
        <dbReference type="Pfam" id="PF14219"/>
    </source>
</evidence>
<keyword evidence="1" id="KW-1133">Transmembrane helix</keyword>
<dbReference type="Pfam" id="PF14219">
    <property type="entry name" value="DUF4328"/>
    <property type="match status" value="1"/>
</dbReference>
<feature type="transmembrane region" description="Helical" evidence="1">
    <location>
        <begin position="5"/>
        <end position="22"/>
    </location>
</feature>
<accession>A0ABX2IXS4</accession>
<feature type="transmembrane region" description="Helical" evidence="1">
    <location>
        <begin position="42"/>
        <end position="59"/>
    </location>
</feature>
<keyword evidence="4" id="KW-1185">Reference proteome</keyword>
<evidence type="ECO:0000313" key="3">
    <source>
        <dbReference type="EMBL" id="NSX55329.1"/>
    </source>
</evidence>
<dbReference type="InterPro" id="IPR025565">
    <property type="entry name" value="DUF4328"/>
</dbReference>
<proteinExistence type="predicted"/>
<keyword evidence="1" id="KW-0472">Membrane</keyword>
<sequence length="151" mass="17346">MPVTIIVFIISFISFMTWIYHAALNARALGAKDMPIPPLRAALWKLIPIINLWIPFAALRDIWKASINPKNWRDAKIQAVFYVYWISSILYFTAIAIITMIIFNIDEFVSYLPIMVIIQLILMNISFLTSVQVAKAITRAQADMHRTVAFD</sequence>
<keyword evidence="1" id="KW-0812">Transmembrane</keyword>
<comment type="caution">
    <text evidence="3">The sequence shown here is derived from an EMBL/GenBank/DDBJ whole genome shotgun (WGS) entry which is preliminary data.</text>
</comment>
<gene>
    <name evidence="3" type="ORF">HRQ87_11000</name>
</gene>
<feature type="transmembrane region" description="Helical" evidence="1">
    <location>
        <begin position="80"/>
        <end position="105"/>
    </location>
</feature>
<feature type="transmembrane region" description="Helical" evidence="1">
    <location>
        <begin position="111"/>
        <end position="131"/>
    </location>
</feature>
<dbReference type="Proteomes" id="UP000777935">
    <property type="component" value="Unassembled WGS sequence"/>
</dbReference>
<name>A0ABX2IXS4_9RHOB</name>
<dbReference type="EMBL" id="JABUFE010000006">
    <property type="protein sequence ID" value="NSX55329.1"/>
    <property type="molecule type" value="Genomic_DNA"/>
</dbReference>
<evidence type="ECO:0000256" key="1">
    <source>
        <dbReference type="SAM" id="Phobius"/>
    </source>
</evidence>